<feature type="domain" description="HTH cro/C1-type" evidence="1">
    <location>
        <begin position="61"/>
        <end position="90"/>
    </location>
</feature>
<evidence type="ECO:0000259" key="1">
    <source>
        <dbReference type="Pfam" id="PF13443"/>
    </source>
</evidence>
<dbReference type="RefSeq" id="WP_055156660.1">
    <property type="nucleotide sequence ID" value="NZ_CYXR01000010.1"/>
</dbReference>
<dbReference type="EMBL" id="CYXR01000010">
    <property type="protein sequence ID" value="CUM93622.1"/>
    <property type="molecule type" value="Genomic_DNA"/>
</dbReference>
<reference evidence="2 3" key="1">
    <citation type="submission" date="2015-09" db="EMBL/GenBank/DDBJ databases">
        <authorList>
            <consortium name="Pathogen Informatics"/>
        </authorList>
    </citation>
    <scope>NUCLEOTIDE SEQUENCE [LARGE SCALE GENOMIC DNA]</scope>
    <source>
        <strain evidence="2 3">2789STDY5834962</strain>
    </source>
</reference>
<proteinExistence type="predicted"/>
<dbReference type="Pfam" id="PF13443">
    <property type="entry name" value="HTH_26"/>
    <property type="match status" value="1"/>
</dbReference>
<gene>
    <name evidence="2" type="ORF">ERS852574_01681</name>
</gene>
<name>A0A173ST30_9FIRM</name>
<protein>
    <submittedName>
        <fullName evidence="2">Predicted transcriptional regulator</fullName>
    </submittedName>
</protein>
<dbReference type="InterPro" id="IPR001387">
    <property type="entry name" value="Cro/C1-type_HTH"/>
</dbReference>
<organism evidence="2 3">
    <name type="scientific">Coprococcus comes</name>
    <dbReference type="NCBI Taxonomy" id="410072"/>
    <lineage>
        <taxon>Bacteria</taxon>
        <taxon>Bacillati</taxon>
        <taxon>Bacillota</taxon>
        <taxon>Clostridia</taxon>
        <taxon>Lachnospirales</taxon>
        <taxon>Lachnospiraceae</taxon>
        <taxon>Coprococcus</taxon>
    </lineage>
</organism>
<sequence>MVNYNKLLKKLEEKGINSYVIRKKGLIPQSTLTKFKMCSGTPEEIKKKLEDYKNDPKHNGKEFMYDVSTKTIEDLCQLLQCQPQDIMDWEVELDPELSYERKLCEE</sequence>
<dbReference type="AlphaFoldDB" id="A0A173ST30"/>
<dbReference type="Proteomes" id="UP000095727">
    <property type="component" value="Unassembled WGS sequence"/>
</dbReference>
<evidence type="ECO:0000313" key="3">
    <source>
        <dbReference type="Proteomes" id="UP000095727"/>
    </source>
</evidence>
<accession>A0A173ST30</accession>
<evidence type="ECO:0000313" key="2">
    <source>
        <dbReference type="EMBL" id="CUM93622.1"/>
    </source>
</evidence>